<organism evidence="3 4">
    <name type="scientific">Lophiotrema nucula</name>
    <dbReference type="NCBI Taxonomy" id="690887"/>
    <lineage>
        <taxon>Eukaryota</taxon>
        <taxon>Fungi</taxon>
        <taxon>Dikarya</taxon>
        <taxon>Ascomycota</taxon>
        <taxon>Pezizomycotina</taxon>
        <taxon>Dothideomycetes</taxon>
        <taxon>Pleosporomycetidae</taxon>
        <taxon>Pleosporales</taxon>
        <taxon>Lophiotremataceae</taxon>
        <taxon>Lophiotrema</taxon>
    </lineage>
</organism>
<evidence type="ECO:0000256" key="1">
    <source>
        <dbReference type="SAM" id="MobiDB-lite"/>
    </source>
</evidence>
<feature type="non-terminal residue" evidence="3">
    <location>
        <position position="231"/>
    </location>
</feature>
<feature type="non-terminal residue" evidence="3">
    <location>
        <position position="1"/>
    </location>
</feature>
<dbReference type="AlphaFoldDB" id="A0A6A5YH58"/>
<keyword evidence="2" id="KW-1133">Transmembrane helix</keyword>
<feature type="transmembrane region" description="Helical" evidence="2">
    <location>
        <begin position="125"/>
        <end position="145"/>
    </location>
</feature>
<proteinExistence type="predicted"/>
<evidence type="ECO:0000313" key="4">
    <source>
        <dbReference type="Proteomes" id="UP000799770"/>
    </source>
</evidence>
<dbReference type="Proteomes" id="UP000799770">
    <property type="component" value="Unassembled WGS sequence"/>
</dbReference>
<feature type="transmembrane region" description="Helical" evidence="2">
    <location>
        <begin position="70"/>
        <end position="89"/>
    </location>
</feature>
<evidence type="ECO:0000313" key="3">
    <source>
        <dbReference type="EMBL" id="KAF2105531.1"/>
    </source>
</evidence>
<keyword evidence="2" id="KW-0812">Transmembrane</keyword>
<keyword evidence="2" id="KW-0472">Membrane</keyword>
<evidence type="ECO:0000256" key="2">
    <source>
        <dbReference type="SAM" id="Phobius"/>
    </source>
</evidence>
<accession>A0A6A5YH58</accession>
<reference evidence="3" key="1">
    <citation type="journal article" date="2020" name="Stud. Mycol.">
        <title>101 Dothideomycetes genomes: a test case for predicting lifestyles and emergence of pathogens.</title>
        <authorList>
            <person name="Haridas S."/>
            <person name="Albert R."/>
            <person name="Binder M."/>
            <person name="Bloem J."/>
            <person name="Labutti K."/>
            <person name="Salamov A."/>
            <person name="Andreopoulos B."/>
            <person name="Baker S."/>
            <person name="Barry K."/>
            <person name="Bills G."/>
            <person name="Bluhm B."/>
            <person name="Cannon C."/>
            <person name="Castanera R."/>
            <person name="Culley D."/>
            <person name="Daum C."/>
            <person name="Ezra D."/>
            <person name="Gonzalez J."/>
            <person name="Henrissat B."/>
            <person name="Kuo A."/>
            <person name="Liang C."/>
            <person name="Lipzen A."/>
            <person name="Lutzoni F."/>
            <person name="Magnuson J."/>
            <person name="Mondo S."/>
            <person name="Nolan M."/>
            <person name="Ohm R."/>
            <person name="Pangilinan J."/>
            <person name="Park H.-J."/>
            <person name="Ramirez L."/>
            <person name="Alfaro M."/>
            <person name="Sun H."/>
            <person name="Tritt A."/>
            <person name="Yoshinaga Y."/>
            <person name="Zwiers L.-H."/>
            <person name="Turgeon B."/>
            <person name="Goodwin S."/>
            <person name="Spatafora J."/>
            <person name="Crous P."/>
            <person name="Grigoriev I."/>
        </authorList>
    </citation>
    <scope>NUCLEOTIDE SEQUENCE</scope>
    <source>
        <strain evidence="3">CBS 627.86</strain>
    </source>
</reference>
<feature type="transmembrane region" description="Helical" evidence="2">
    <location>
        <begin position="157"/>
        <end position="179"/>
    </location>
</feature>
<name>A0A6A5YH58_9PLEO</name>
<keyword evidence="4" id="KW-1185">Reference proteome</keyword>
<dbReference type="EMBL" id="ML977378">
    <property type="protein sequence ID" value="KAF2105531.1"/>
    <property type="molecule type" value="Genomic_DNA"/>
</dbReference>
<gene>
    <name evidence="3" type="ORF">BDV96DRAFT_477873</name>
</gene>
<feature type="transmembrane region" description="Helical" evidence="2">
    <location>
        <begin position="191"/>
        <end position="217"/>
    </location>
</feature>
<feature type="region of interest" description="Disordered" evidence="1">
    <location>
        <begin position="1"/>
        <end position="50"/>
    </location>
</feature>
<protein>
    <submittedName>
        <fullName evidence="3">Uncharacterized protein</fullName>
    </submittedName>
</protein>
<sequence>SPITPLNPSPTVAIPTQLREPDRAAFKQSYPPVSATGGSRPERPKLPRRRTTAQTRYIDMLLELDTIPRIHNLGAVLFTWILLAGYIVFPATFSTLFLSPGVPAQIKKEGGAKKHLLNAVQHLPLLYVAACACGVGVSGCLLLWWKHRKNYVWVINRIFLPALMNSIAGVISSMVGIYGAQHGDLSITAKVTITVTGACTVVAAALFLIYNSIMLAMTKRKHARETREVQE</sequence>
<dbReference type="OrthoDB" id="3254104at2759"/>